<dbReference type="EMBL" id="OW152837">
    <property type="protein sequence ID" value="CAH2057950.1"/>
    <property type="molecule type" value="Genomic_DNA"/>
</dbReference>
<evidence type="ECO:0000313" key="3">
    <source>
        <dbReference type="EMBL" id="CAH2057950.1"/>
    </source>
</evidence>
<feature type="chain" id="PRO_5046098134" evidence="2">
    <location>
        <begin position="21"/>
        <end position="100"/>
    </location>
</feature>
<proteinExistence type="predicted"/>
<reference evidence="3" key="1">
    <citation type="submission" date="2022-03" db="EMBL/GenBank/DDBJ databases">
        <authorList>
            <person name="Martin H S."/>
        </authorList>
    </citation>
    <scope>NUCLEOTIDE SEQUENCE</scope>
</reference>
<name>A0ABN8IIC2_9NEOP</name>
<organism evidence="3 4">
    <name type="scientific">Iphiclides podalirius</name>
    <name type="common">scarce swallowtail</name>
    <dbReference type="NCBI Taxonomy" id="110791"/>
    <lineage>
        <taxon>Eukaryota</taxon>
        <taxon>Metazoa</taxon>
        <taxon>Ecdysozoa</taxon>
        <taxon>Arthropoda</taxon>
        <taxon>Hexapoda</taxon>
        <taxon>Insecta</taxon>
        <taxon>Pterygota</taxon>
        <taxon>Neoptera</taxon>
        <taxon>Endopterygota</taxon>
        <taxon>Lepidoptera</taxon>
        <taxon>Glossata</taxon>
        <taxon>Ditrysia</taxon>
        <taxon>Papilionoidea</taxon>
        <taxon>Papilionidae</taxon>
        <taxon>Papilioninae</taxon>
        <taxon>Iphiclides</taxon>
    </lineage>
</organism>
<keyword evidence="4" id="KW-1185">Reference proteome</keyword>
<sequence length="100" mass="11000">MSTIITIYFFTFDIPGGVWAATKAQGQGPRPEAGIGMDLRRGGDETRASAGSSRVSLHLIRPRTSKKEKAVLHATSLVVHRTCRDVEVPRGTRQTRRGMH</sequence>
<evidence type="ECO:0000313" key="4">
    <source>
        <dbReference type="Proteomes" id="UP000837857"/>
    </source>
</evidence>
<gene>
    <name evidence="3" type="ORF">IPOD504_LOCUS10373</name>
</gene>
<accession>A0ABN8IIC2</accession>
<feature type="signal peptide" evidence="2">
    <location>
        <begin position="1"/>
        <end position="20"/>
    </location>
</feature>
<feature type="compositionally biased region" description="Basic and acidic residues" evidence="1">
    <location>
        <begin position="38"/>
        <end position="47"/>
    </location>
</feature>
<feature type="region of interest" description="Disordered" evidence="1">
    <location>
        <begin position="23"/>
        <end position="60"/>
    </location>
</feature>
<feature type="non-terminal residue" evidence="3">
    <location>
        <position position="100"/>
    </location>
</feature>
<protein>
    <submittedName>
        <fullName evidence="3">Uncharacterized protein</fullName>
    </submittedName>
</protein>
<dbReference type="Proteomes" id="UP000837857">
    <property type="component" value="Chromosome 25"/>
</dbReference>
<evidence type="ECO:0000256" key="2">
    <source>
        <dbReference type="SAM" id="SignalP"/>
    </source>
</evidence>
<keyword evidence="2" id="KW-0732">Signal</keyword>
<evidence type="ECO:0000256" key="1">
    <source>
        <dbReference type="SAM" id="MobiDB-lite"/>
    </source>
</evidence>